<evidence type="ECO:0000313" key="2">
    <source>
        <dbReference type="Proteomes" id="UP000814140"/>
    </source>
</evidence>
<gene>
    <name evidence="1" type="ORF">BV25DRAFT_1918842</name>
</gene>
<name>A0ACB8SRT4_9AGAM</name>
<keyword evidence="2" id="KW-1185">Reference proteome</keyword>
<dbReference type="EMBL" id="MU277230">
    <property type="protein sequence ID" value="KAI0058922.1"/>
    <property type="molecule type" value="Genomic_DNA"/>
</dbReference>
<protein>
    <submittedName>
        <fullName evidence="1">Uncharacterized protein</fullName>
    </submittedName>
</protein>
<accession>A0ACB8SRT4</accession>
<dbReference type="Proteomes" id="UP000814140">
    <property type="component" value="Unassembled WGS sequence"/>
</dbReference>
<reference evidence="1" key="1">
    <citation type="submission" date="2021-03" db="EMBL/GenBank/DDBJ databases">
        <authorList>
            <consortium name="DOE Joint Genome Institute"/>
            <person name="Ahrendt S."/>
            <person name="Looney B.P."/>
            <person name="Miyauchi S."/>
            <person name="Morin E."/>
            <person name="Drula E."/>
            <person name="Courty P.E."/>
            <person name="Chicoki N."/>
            <person name="Fauchery L."/>
            <person name="Kohler A."/>
            <person name="Kuo A."/>
            <person name="Labutti K."/>
            <person name="Pangilinan J."/>
            <person name="Lipzen A."/>
            <person name="Riley R."/>
            <person name="Andreopoulos W."/>
            <person name="He G."/>
            <person name="Johnson J."/>
            <person name="Barry K.W."/>
            <person name="Grigoriev I.V."/>
            <person name="Nagy L."/>
            <person name="Hibbett D."/>
            <person name="Henrissat B."/>
            <person name="Matheny P.B."/>
            <person name="Labbe J."/>
            <person name="Martin F."/>
        </authorList>
    </citation>
    <scope>NUCLEOTIDE SEQUENCE</scope>
    <source>
        <strain evidence="1">HHB10654</strain>
    </source>
</reference>
<organism evidence="1 2">
    <name type="scientific">Artomyces pyxidatus</name>
    <dbReference type="NCBI Taxonomy" id="48021"/>
    <lineage>
        <taxon>Eukaryota</taxon>
        <taxon>Fungi</taxon>
        <taxon>Dikarya</taxon>
        <taxon>Basidiomycota</taxon>
        <taxon>Agaricomycotina</taxon>
        <taxon>Agaricomycetes</taxon>
        <taxon>Russulales</taxon>
        <taxon>Auriscalpiaceae</taxon>
        <taxon>Artomyces</taxon>
    </lineage>
</organism>
<evidence type="ECO:0000313" key="1">
    <source>
        <dbReference type="EMBL" id="KAI0058922.1"/>
    </source>
</evidence>
<sequence length="167" mass="18276">MTTNSKILSLGARAVIRSASVSDEPVRFYSTRDPVALHTSESSPPSTPSGDMQALNVREPQLVSLTTLAGQLFRCDDAPAILTEQLRSRVWPRIPEAFWLEGIPLQGIAQSDDTGSTQPGLRQYTVEYDASYYADGCVDALQRLRLTTLTSLFNSHGSAHLFDFAIS</sequence>
<proteinExistence type="predicted"/>
<reference evidence="1" key="2">
    <citation type="journal article" date="2022" name="New Phytol.">
        <title>Evolutionary transition to the ectomycorrhizal habit in the genomes of a hyperdiverse lineage of mushroom-forming fungi.</title>
        <authorList>
            <person name="Looney B."/>
            <person name="Miyauchi S."/>
            <person name="Morin E."/>
            <person name="Drula E."/>
            <person name="Courty P.E."/>
            <person name="Kohler A."/>
            <person name="Kuo A."/>
            <person name="LaButti K."/>
            <person name="Pangilinan J."/>
            <person name="Lipzen A."/>
            <person name="Riley R."/>
            <person name="Andreopoulos W."/>
            <person name="He G."/>
            <person name="Johnson J."/>
            <person name="Nolan M."/>
            <person name="Tritt A."/>
            <person name="Barry K.W."/>
            <person name="Grigoriev I.V."/>
            <person name="Nagy L.G."/>
            <person name="Hibbett D."/>
            <person name="Henrissat B."/>
            <person name="Matheny P.B."/>
            <person name="Labbe J."/>
            <person name="Martin F.M."/>
        </authorList>
    </citation>
    <scope>NUCLEOTIDE SEQUENCE</scope>
    <source>
        <strain evidence="1">HHB10654</strain>
    </source>
</reference>
<comment type="caution">
    <text evidence="1">The sequence shown here is derived from an EMBL/GenBank/DDBJ whole genome shotgun (WGS) entry which is preliminary data.</text>
</comment>